<name>A0A7J7H111_CAMSI</name>
<reference evidence="3 4" key="2">
    <citation type="submission" date="2020-07" db="EMBL/GenBank/DDBJ databases">
        <title>Genome assembly of wild tea tree DASZ reveals pedigree and selection history of tea varieties.</title>
        <authorList>
            <person name="Zhang W."/>
        </authorList>
    </citation>
    <scope>NUCLEOTIDE SEQUENCE [LARGE SCALE GENOMIC DNA]</scope>
    <source>
        <strain evidence="4">cv. G240</strain>
        <tissue evidence="3">Leaf</tissue>
    </source>
</reference>
<dbReference type="Gene3D" id="3.80.10.10">
    <property type="entry name" value="Ribonuclease Inhibitor"/>
    <property type="match status" value="1"/>
</dbReference>
<dbReference type="PANTHER" id="PTHR31639:SF312">
    <property type="entry name" value="CYCLIN-LIKE F-BOX"/>
    <property type="match status" value="1"/>
</dbReference>
<reference evidence="4" key="1">
    <citation type="journal article" date="2020" name="Nat. Commun.">
        <title>Genome assembly of wild tea tree DASZ reveals pedigree and selection history of tea varieties.</title>
        <authorList>
            <person name="Zhang W."/>
            <person name="Zhang Y."/>
            <person name="Qiu H."/>
            <person name="Guo Y."/>
            <person name="Wan H."/>
            <person name="Zhang X."/>
            <person name="Scossa F."/>
            <person name="Alseekh S."/>
            <person name="Zhang Q."/>
            <person name="Wang P."/>
            <person name="Xu L."/>
            <person name="Schmidt M.H."/>
            <person name="Jia X."/>
            <person name="Li D."/>
            <person name="Zhu A."/>
            <person name="Guo F."/>
            <person name="Chen W."/>
            <person name="Ni D."/>
            <person name="Usadel B."/>
            <person name="Fernie A.R."/>
            <person name="Wen W."/>
        </authorList>
    </citation>
    <scope>NUCLEOTIDE SEQUENCE [LARGE SCALE GENOMIC DNA]</scope>
    <source>
        <strain evidence="4">cv. G240</strain>
    </source>
</reference>
<keyword evidence="1" id="KW-0472">Membrane</keyword>
<evidence type="ECO:0000313" key="3">
    <source>
        <dbReference type="EMBL" id="KAF5945386.1"/>
    </source>
</evidence>
<dbReference type="InterPro" id="IPR006566">
    <property type="entry name" value="FBD"/>
</dbReference>
<dbReference type="SUPFAM" id="SSF52047">
    <property type="entry name" value="RNI-like"/>
    <property type="match status" value="1"/>
</dbReference>
<dbReference type="SMART" id="SM00579">
    <property type="entry name" value="FBD"/>
    <property type="match status" value="1"/>
</dbReference>
<dbReference type="AlphaFoldDB" id="A0A7J7H111"/>
<dbReference type="Pfam" id="PF08387">
    <property type="entry name" value="FBD"/>
    <property type="match status" value="1"/>
</dbReference>
<protein>
    <recommendedName>
        <fullName evidence="2">FBD domain-containing protein</fullName>
    </recommendedName>
</protein>
<keyword evidence="4" id="KW-1185">Reference proteome</keyword>
<accession>A0A7J7H111</accession>
<gene>
    <name evidence="3" type="ORF">HYC85_015614</name>
</gene>
<comment type="caution">
    <text evidence="3">The sequence shown here is derived from an EMBL/GenBank/DDBJ whole genome shotgun (WGS) entry which is preliminary data.</text>
</comment>
<keyword evidence="1" id="KW-0812">Transmembrane</keyword>
<dbReference type="EMBL" id="JACBKZ010000007">
    <property type="protein sequence ID" value="KAF5945386.1"/>
    <property type="molecule type" value="Genomic_DNA"/>
</dbReference>
<evidence type="ECO:0000256" key="1">
    <source>
        <dbReference type="SAM" id="Phobius"/>
    </source>
</evidence>
<evidence type="ECO:0000259" key="2">
    <source>
        <dbReference type="SMART" id="SM00579"/>
    </source>
</evidence>
<dbReference type="InterPro" id="IPR055357">
    <property type="entry name" value="LRR_At1g61320_AtMIF1"/>
</dbReference>
<keyword evidence="1" id="KW-1133">Transmembrane helix</keyword>
<dbReference type="InterPro" id="IPR032675">
    <property type="entry name" value="LRR_dom_sf"/>
</dbReference>
<proteinExistence type="predicted"/>
<dbReference type="Pfam" id="PF23622">
    <property type="entry name" value="LRR_At1g61320_AtMIF1"/>
    <property type="match status" value="1"/>
</dbReference>
<feature type="transmembrane region" description="Helical" evidence="1">
    <location>
        <begin position="342"/>
        <end position="368"/>
    </location>
</feature>
<evidence type="ECO:0000313" key="4">
    <source>
        <dbReference type="Proteomes" id="UP000593564"/>
    </source>
</evidence>
<dbReference type="Proteomes" id="UP000593564">
    <property type="component" value="Unassembled WGS sequence"/>
</dbReference>
<feature type="domain" description="FBD" evidence="2">
    <location>
        <begin position="243"/>
        <end position="316"/>
    </location>
</feature>
<sequence length="406" mass="46129">MILSDSKFYKIPLMHLSLRDAVRTSVLSSRWRYKWLTLPQLVFDDQFFVKSWGNGKLKAIIYQVLLLHQGPLINFKLCVPPFGNCLDINNWILILSKKNIQKFTLRLAIGLLVNLELENVVIVKENFGSFISNCPLLEQLRLDDCSSFDSLKINVPNLKVFSFLGFSKLISFKSTPHLAAISIALFPLDANVKQHEKDKDSELVKFFHSLPAIENLYLDSNILKLLDCIKDPVVEYLQAQDFTNLSLNQLRKLKMQHFSGFEPEMHFVKILLAHSTILKKMTILANQGTSDGKGFTILKELTQFPRASPKAEVIYLNPDERRTRNGHLAGSRDIDAVAARSYFDFFSFAILIFAPLPGTCVVAAAVWFNSSELHDVFCHRATLAAEIKNSFSYAFDIIRSFALDTS</sequence>
<organism evidence="3 4">
    <name type="scientific">Camellia sinensis</name>
    <name type="common">Tea plant</name>
    <name type="synonym">Thea sinensis</name>
    <dbReference type="NCBI Taxonomy" id="4442"/>
    <lineage>
        <taxon>Eukaryota</taxon>
        <taxon>Viridiplantae</taxon>
        <taxon>Streptophyta</taxon>
        <taxon>Embryophyta</taxon>
        <taxon>Tracheophyta</taxon>
        <taxon>Spermatophyta</taxon>
        <taxon>Magnoliopsida</taxon>
        <taxon>eudicotyledons</taxon>
        <taxon>Gunneridae</taxon>
        <taxon>Pentapetalae</taxon>
        <taxon>asterids</taxon>
        <taxon>Ericales</taxon>
        <taxon>Theaceae</taxon>
        <taxon>Camellia</taxon>
    </lineage>
</organism>
<dbReference type="PANTHER" id="PTHR31639">
    <property type="entry name" value="F-BOX PROTEIN-LIKE"/>
    <property type="match status" value="1"/>
</dbReference>